<comment type="subcellular location">
    <subcellularLocation>
        <location evidence="2">Cell outer membrane</location>
        <topology evidence="2">Lipid-anchor</topology>
    </subcellularLocation>
</comment>
<accession>A0ABP9ZW90</accession>
<protein>
    <submittedName>
        <fullName evidence="3">Efflux transporter outer membrane subunit</fullName>
    </submittedName>
</protein>
<dbReference type="InterPro" id="IPR010131">
    <property type="entry name" value="MdtP/NodT-like"/>
</dbReference>
<comment type="caution">
    <text evidence="3">The sequence shown here is derived from an EMBL/GenBank/DDBJ whole genome shotgun (WGS) entry which is preliminary data.</text>
</comment>
<keyword evidence="2" id="KW-0472">Membrane</keyword>
<name>A0ABP9ZW90_9GAMM</name>
<keyword evidence="2" id="KW-0564">Palmitate</keyword>
<dbReference type="Pfam" id="PF02321">
    <property type="entry name" value="OEP"/>
    <property type="match status" value="2"/>
</dbReference>
<dbReference type="Gene3D" id="2.20.200.10">
    <property type="entry name" value="Outer membrane efflux proteins (OEP)"/>
    <property type="match status" value="1"/>
</dbReference>
<dbReference type="Proteomes" id="UP001481413">
    <property type="component" value="Unassembled WGS sequence"/>
</dbReference>
<reference evidence="3 4" key="1">
    <citation type="submission" date="2024-04" db="EMBL/GenBank/DDBJ databases">
        <title>Draft genome sequence of Thalassolituus maritimus NBRC 116585.</title>
        <authorList>
            <person name="Miyakawa T."/>
            <person name="Kusuya Y."/>
            <person name="Miura T."/>
        </authorList>
    </citation>
    <scope>NUCLEOTIDE SEQUENCE [LARGE SCALE GENOMIC DNA]</scope>
    <source>
        <strain evidence="3 4">5NW40-0001</strain>
    </source>
</reference>
<dbReference type="InterPro" id="IPR003423">
    <property type="entry name" value="OMP_efflux"/>
</dbReference>
<keyword evidence="2" id="KW-1134">Transmembrane beta strand</keyword>
<evidence type="ECO:0000313" key="3">
    <source>
        <dbReference type="EMBL" id="GAA6144367.1"/>
    </source>
</evidence>
<keyword evidence="2" id="KW-0812">Transmembrane</keyword>
<feature type="signal peptide" evidence="2">
    <location>
        <begin position="1"/>
        <end position="22"/>
    </location>
</feature>
<dbReference type="NCBIfam" id="TIGR01845">
    <property type="entry name" value="outer_NodT"/>
    <property type="match status" value="1"/>
</dbReference>
<dbReference type="PROSITE" id="PS51257">
    <property type="entry name" value="PROKAR_LIPOPROTEIN"/>
    <property type="match status" value="1"/>
</dbReference>
<keyword evidence="4" id="KW-1185">Reference proteome</keyword>
<keyword evidence="2" id="KW-0449">Lipoprotein</keyword>
<dbReference type="SUPFAM" id="SSF56954">
    <property type="entry name" value="Outer membrane efflux proteins (OEP)"/>
    <property type="match status" value="1"/>
</dbReference>
<dbReference type="EMBL" id="BAABWH010000001">
    <property type="protein sequence ID" value="GAA6144367.1"/>
    <property type="molecule type" value="Genomic_DNA"/>
</dbReference>
<organism evidence="3 4">
    <name type="scientific">Thalassolituus maritimus</name>
    <dbReference type="NCBI Taxonomy" id="484498"/>
    <lineage>
        <taxon>Bacteria</taxon>
        <taxon>Pseudomonadati</taxon>
        <taxon>Pseudomonadota</taxon>
        <taxon>Gammaproteobacteria</taxon>
        <taxon>Oceanospirillales</taxon>
        <taxon>Oceanospirillaceae</taxon>
        <taxon>Thalassolituus</taxon>
    </lineage>
</organism>
<evidence type="ECO:0000256" key="1">
    <source>
        <dbReference type="ARBA" id="ARBA00007613"/>
    </source>
</evidence>
<dbReference type="RefSeq" id="WP_353293295.1">
    <property type="nucleotide sequence ID" value="NZ_BAABWH010000001.1"/>
</dbReference>
<comment type="similarity">
    <text evidence="1 2">Belongs to the outer membrane factor (OMF) (TC 1.B.17) family.</text>
</comment>
<sequence>MMPLIRLTSLAFVAASTLLVSCSSPLRNLEPEPVDLPPQEWFNQSDAVTPAADWWRQLGSDELNGLLDAAMQGNPDVQIAVERLTAANASLRQSKADSWPSLSARVGASQRRNLDESDAGFANSSSLSFSAGYEIDLWARRATDIDSAELALESQRLALRSVEMTLTGQVVQQYIALIAAQESLRLANSNLAASKELERIMQVKFEAGVVSGVELAQQRNTTLSLLSRLAGLEVSLANQKRALAFLVGSQQLSVPEVVMTLDELTLPSVADIQPAQLLTQRPDIQQAAIALWQSHASVWQAETSRWPSLSLSAGLSASDVLSPTGWALSFGESLAMPLIDGGKIRAQIAQAESAERVARIEYRTTVSAAMVEALDALSELDYQVHELANSEAVLDNNRRLLSLAQIRFDSGDTDFTNLLSAQRTFFSAQDAMISARQSYLLALVSLYLTLGDIPRA</sequence>
<proteinExistence type="inferred from homology"/>
<keyword evidence="2" id="KW-0732">Signal</keyword>
<dbReference type="PANTHER" id="PTHR30203">
    <property type="entry name" value="OUTER MEMBRANE CATION EFFLUX PROTEIN"/>
    <property type="match status" value="1"/>
</dbReference>
<gene>
    <name evidence="3" type="ORF">NBRC116585_04840</name>
</gene>
<feature type="chain" id="PRO_5045013171" evidence="2">
    <location>
        <begin position="23"/>
        <end position="456"/>
    </location>
</feature>
<dbReference type="Gene3D" id="1.20.1600.10">
    <property type="entry name" value="Outer membrane efflux proteins (OEP)"/>
    <property type="match status" value="1"/>
</dbReference>
<evidence type="ECO:0000256" key="2">
    <source>
        <dbReference type="RuleBase" id="RU362097"/>
    </source>
</evidence>
<evidence type="ECO:0000313" key="4">
    <source>
        <dbReference type="Proteomes" id="UP001481413"/>
    </source>
</evidence>